<protein>
    <submittedName>
        <fullName evidence="2">Uncharacterized protein</fullName>
    </submittedName>
</protein>
<accession>A0A7Y9YC48</accession>
<evidence type="ECO:0000313" key="2">
    <source>
        <dbReference type="EMBL" id="NYI09483.1"/>
    </source>
</evidence>
<sequence length="76" mass="7690">MGGVGGVGAGVTAHSGPVRESRSLASSSLEASPTFLVTGFIVIALLHARPERTTSTPEAVEDHIGNPAVADRPPQT</sequence>
<organism evidence="2 3">
    <name type="scientific">Nocardioides marinus</name>
    <dbReference type="NCBI Taxonomy" id="374514"/>
    <lineage>
        <taxon>Bacteria</taxon>
        <taxon>Bacillati</taxon>
        <taxon>Actinomycetota</taxon>
        <taxon>Actinomycetes</taxon>
        <taxon>Propionibacteriales</taxon>
        <taxon>Nocardioidaceae</taxon>
        <taxon>Nocardioides</taxon>
    </lineage>
</organism>
<feature type="region of interest" description="Disordered" evidence="1">
    <location>
        <begin position="1"/>
        <end position="29"/>
    </location>
</feature>
<keyword evidence="3" id="KW-1185">Reference proteome</keyword>
<dbReference type="EMBL" id="JACBZI010000001">
    <property type="protein sequence ID" value="NYI09483.1"/>
    <property type="molecule type" value="Genomic_DNA"/>
</dbReference>
<name>A0A7Y9YC48_9ACTN</name>
<evidence type="ECO:0000256" key="1">
    <source>
        <dbReference type="SAM" id="MobiDB-lite"/>
    </source>
</evidence>
<feature type="region of interest" description="Disordered" evidence="1">
    <location>
        <begin position="52"/>
        <end position="76"/>
    </location>
</feature>
<proteinExistence type="predicted"/>
<reference evidence="2 3" key="1">
    <citation type="submission" date="2020-07" db="EMBL/GenBank/DDBJ databases">
        <title>Sequencing the genomes of 1000 actinobacteria strains.</title>
        <authorList>
            <person name="Klenk H.-P."/>
        </authorList>
    </citation>
    <scope>NUCLEOTIDE SEQUENCE [LARGE SCALE GENOMIC DNA]</scope>
    <source>
        <strain evidence="2 3">DSM 18248</strain>
    </source>
</reference>
<dbReference type="AlphaFoldDB" id="A0A7Y9YC48"/>
<dbReference type="Proteomes" id="UP000537326">
    <property type="component" value="Unassembled WGS sequence"/>
</dbReference>
<evidence type="ECO:0000313" key="3">
    <source>
        <dbReference type="Proteomes" id="UP000537326"/>
    </source>
</evidence>
<gene>
    <name evidence="2" type="ORF">BKA05_000998</name>
</gene>
<comment type="caution">
    <text evidence="2">The sequence shown here is derived from an EMBL/GenBank/DDBJ whole genome shotgun (WGS) entry which is preliminary data.</text>
</comment>